<reference evidence="2 3" key="1">
    <citation type="submission" date="2020-02" db="EMBL/GenBank/DDBJ databases">
        <title>Whole-genome analyses of novel actinobacteria.</title>
        <authorList>
            <person name="Sahin N."/>
            <person name="Tatar D."/>
        </authorList>
    </citation>
    <scope>NUCLEOTIDE SEQUENCE [LARGE SCALE GENOMIC DNA]</scope>
    <source>
        <strain evidence="2 3">SB3404</strain>
    </source>
</reference>
<keyword evidence="3" id="KW-1185">Reference proteome</keyword>
<gene>
    <name evidence="2" type="ORF">G5C65_18340</name>
</gene>
<proteinExistence type="predicted"/>
<dbReference type="AlphaFoldDB" id="A0A6G4WZH8"/>
<feature type="domain" description="UbiC transcription regulator-associated" evidence="1">
    <location>
        <begin position="5"/>
        <end position="58"/>
    </location>
</feature>
<dbReference type="Proteomes" id="UP000477722">
    <property type="component" value="Unassembled WGS sequence"/>
</dbReference>
<dbReference type="InterPro" id="IPR011663">
    <property type="entry name" value="UTRA"/>
</dbReference>
<dbReference type="InterPro" id="IPR028978">
    <property type="entry name" value="Chorismate_lyase_/UTRA_dom_sf"/>
</dbReference>
<evidence type="ECO:0000259" key="1">
    <source>
        <dbReference type="Pfam" id="PF07702"/>
    </source>
</evidence>
<evidence type="ECO:0000313" key="2">
    <source>
        <dbReference type="EMBL" id="NGO70272.1"/>
    </source>
</evidence>
<organism evidence="2 3">
    <name type="scientific">Streptomyces boncukensis</name>
    <dbReference type="NCBI Taxonomy" id="2711219"/>
    <lineage>
        <taxon>Bacteria</taxon>
        <taxon>Bacillati</taxon>
        <taxon>Actinomycetota</taxon>
        <taxon>Actinomycetes</taxon>
        <taxon>Kitasatosporales</taxon>
        <taxon>Streptomycetaceae</taxon>
        <taxon>Streptomyces</taxon>
    </lineage>
</organism>
<name>A0A6G4WZH8_9ACTN</name>
<dbReference type="GO" id="GO:0006355">
    <property type="term" value="P:regulation of DNA-templated transcription"/>
    <property type="evidence" value="ECO:0007669"/>
    <property type="project" value="InterPro"/>
</dbReference>
<protein>
    <submittedName>
        <fullName evidence="2">UTRA domain-containing protein</fullName>
    </submittedName>
</protein>
<comment type="caution">
    <text evidence="2">The sequence shown here is derived from an EMBL/GenBank/DDBJ whole genome shotgun (WGS) entry which is preliminary data.</text>
</comment>
<evidence type="ECO:0000313" key="3">
    <source>
        <dbReference type="Proteomes" id="UP000477722"/>
    </source>
</evidence>
<sequence>MAAIDVTVSHAVEQLDARVISAQEAALLGVQRGSIVIVIRRTFYAEDRAVETAGIVVPTTRCEIVYETPYS</sequence>
<dbReference type="RefSeq" id="WP_165299940.1">
    <property type="nucleotide sequence ID" value="NZ_JAAKZZ010000181.1"/>
</dbReference>
<accession>A0A6G4WZH8</accession>
<dbReference type="Gene3D" id="3.40.1410.10">
    <property type="entry name" value="Chorismate lyase-like"/>
    <property type="match status" value="1"/>
</dbReference>
<dbReference type="GO" id="GO:0003677">
    <property type="term" value="F:DNA binding"/>
    <property type="evidence" value="ECO:0007669"/>
    <property type="project" value="InterPro"/>
</dbReference>
<dbReference type="SUPFAM" id="SSF64288">
    <property type="entry name" value="Chorismate lyase-like"/>
    <property type="match status" value="1"/>
</dbReference>
<dbReference type="EMBL" id="JAAKZZ010000181">
    <property type="protein sequence ID" value="NGO70272.1"/>
    <property type="molecule type" value="Genomic_DNA"/>
</dbReference>
<dbReference type="Pfam" id="PF07702">
    <property type="entry name" value="UTRA"/>
    <property type="match status" value="1"/>
</dbReference>